<comment type="caution">
    <text evidence="1">The sequence shown here is derived from an EMBL/GenBank/DDBJ whole genome shotgun (WGS) entry which is preliminary data.</text>
</comment>
<organism evidence="1 2">
    <name type="scientific">Clostridium innocuum</name>
    <dbReference type="NCBI Taxonomy" id="1522"/>
    <lineage>
        <taxon>Bacteria</taxon>
        <taxon>Bacillati</taxon>
        <taxon>Bacillota</taxon>
        <taxon>Clostridia</taxon>
        <taxon>Eubacteriales</taxon>
        <taxon>Clostridiaceae</taxon>
        <taxon>Clostridium</taxon>
    </lineage>
</organism>
<evidence type="ECO:0000313" key="2">
    <source>
        <dbReference type="Proteomes" id="UP000030008"/>
    </source>
</evidence>
<name>A0A099I934_CLOIN</name>
<protein>
    <submittedName>
        <fullName evidence="1">Uncharacterized protein</fullName>
    </submittedName>
</protein>
<evidence type="ECO:0000313" key="1">
    <source>
        <dbReference type="EMBL" id="KGJ54101.1"/>
    </source>
</evidence>
<dbReference type="AlphaFoldDB" id="A0A099I934"/>
<gene>
    <name evidence="1" type="ORF">CIAN88_06040</name>
</gene>
<dbReference type="RefSeq" id="WP_002607712.1">
    <property type="nucleotide sequence ID" value="NZ_JAKNTM010000001.1"/>
</dbReference>
<proteinExistence type="predicted"/>
<reference evidence="1 2" key="1">
    <citation type="submission" date="2014-08" db="EMBL/GenBank/DDBJ databases">
        <title>Clostridium innocuum, an unnegligible vancomycin-resistant pathogen causing extra-intestinal infections.</title>
        <authorList>
            <person name="Feng Y."/>
            <person name="Chiu C.-H."/>
        </authorList>
    </citation>
    <scope>NUCLEOTIDE SEQUENCE [LARGE SCALE GENOMIC DNA]</scope>
    <source>
        <strain evidence="1 2">AN88</strain>
    </source>
</reference>
<dbReference type="Proteomes" id="UP000030008">
    <property type="component" value="Unassembled WGS sequence"/>
</dbReference>
<accession>A0A099I934</accession>
<dbReference type="EMBL" id="JQIF01000023">
    <property type="protein sequence ID" value="KGJ54101.1"/>
    <property type="molecule type" value="Genomic_DNA"/>
</dbReference>
<sequence>MPLRIFFKDYDDMERRIVNGNLYQCVKSYLINIMEEERTAVYEEKLNIRRAINCFEFQFDDGTVLNDERLEESSEDDACILRHIIMQAYEEAKQKMRYAKDNTPQTIKQMQTELLQEIQEADKSNDIRVALCSDSIFMLITNKRHYVGAYRIDENMKYKQRIKVYDDMLSAIRRV</sequence>